<feature type="binding site" evidence="8">
    <location>
        <position position="64"/>
    </location>
    <ligand>
        <name>substrate</name>
    </ligand>
</feature>
<dbReference type="SUPFAM" id="SSF54506">
    <property type="entry name" value="Diaminopimelate epimerase-like"/>
    <property type="match status" value="2"/>
</dbReference>
<dbReference type="OMA" id="GIRCFAR"/>
<dbReference type="Gene3D" id="3.10.310.10">
    <property type="entry name" value="Diaminopimelate Epimerase, Chain A, domain 1"/>
    <property type="match status" value="2"/>
</dbReference>
<comment type="catalytic activity">
    <reaction evidence="7 8">
        <text>(2S,6S)-2,6-diaminopimelate = meso-2,6-diaminopimelate</text>
        <dbReference type="Rhea" id="RHEA:15393"/>
        <dbReference type="ChEBI" id="CHEBI:57609"/>
        <dbReference type="ChEBI" id="CHEBI:57791"/>
        <dbReference type="EC" id="5.1.1.7"/>
    </reaction>
</comment>
<evidence type="ECO:0000256" key="1">
    <source>
        <dbReference type="ARBA" id="ARBA00005196"/>
    </source>
</evidence>
<evidence type="ECO:0000313" key="12">
    <source>
        <dbReference type="Proteomes" id="UP000619545"/>
    </source>
</evidence>
<evidence type="ECO:0000256" key="10">
    <source>
        <dbReference type="SAM" id="MobiDB-lite"/>
    </source>
</evidence>
<evidence type="ECO:0000256" key="3">
    <source>
        <dbReference type="ARBA" id="ARBA00013080"/>
    </source>
</evidence>
<comment type="caution">
    <text evidence="8">Lacks conserved residue(s) required for the propagation of feature annotation.</text>
</comment>
<dbReference type="RefSeq" id="WP_011018804.1">
    <property type="nucleotide sequence ID" value="NZ_DUJS01000004.1"/>
</dbReference>
<comment type="caution">
    <text evidence="11">The sequence shown here is derived from an EMBL/GenBank/DDBJ whole genome shotgun (WGS) entry which is preliminary data.</text>
</comment>
<gene>
    <name evidence="8 11" type="primary">dapF</name>
    <name evidence="11" type="ORF">HA336_04150</name>
</gene>
<dbReference type="PANTHER" id="PTHR31689:SF0">
    <property type="entry name" value="DIAMINOPIMELATE EPIMERASE"/>
    <property type="match status" value="1"/>
</dbReference>
<dbReference type="NCBIfam" id="TIGR00652">
    <property type="entry name" value="DapF"/>
    <property type="match status" value="1"/>
</dbReference>
<evidence type="ECO:0000256" key="5">
    <source>
        <dbReference type="ARBA" id="ARBA00023154"/>
    </source>
</evidence>
<feature type="site" description="Could be important to modulate the pK values of the two catalytic cysteine residues" evidence="8">
    <location>
        <position position="136"/>
    </location>
</feature>
<comment type="subunit">
    <text evidence="8">Homodimer.</text>
</comment>
<dbReference type="GO" id="GO:0009089">
    <property type="term" value="P:lysine biosynthetic process via diaminopimelate"/>
    <property type="evidence" value="ECO:0007669"/>
    <property type="project" value="UniProtKB-UniRule"/>
</dbReference>
<evidence type="ECO:0000256" key="4">
    <source>
        <dbReference type="ARBA" id="ARBA00022605"/>
    </source>
</evidence>
<dbReference type="GeneID" id="1477737"/>
<keyword evidence="4 8" id="KW-0028">Amino-acid biosynthesis</keyword>
<reference evidence="11" key="1">
    <citation type="journal article" date="2020" name="bioRxiv">
        <title>A rank-normalized archaeal taxonomy based on genome phylogeny resolves widespread incomplete and uneven classifications.</title>
        <authorList>
            <person name="Rinke C."/>
            <person name="Chuvochina M."/>
            <person name="Mussig A.J."/>
            <person name="Chaumeil P.-A."/>
            <person name="Waite D.W."/>
            <person name="Whitman W.B."/>
            <person name="Parks D.H."/>
            <person name="Hugenholtz P."/>
        </authorList>
    </citation>
    <scope>NUCLEOTIDE SEQUENCE</scope>
    <source>
        <strain evidence="11">UBA8853</strain>
    </source>
</reference>
<dbReference type="EC" id="5.1.1.7" evidence="3 8"/>
<dbReference type="InterPro" id="IPR018510">
    <property type="entry name" value="DAP_epimerase_AS"/>
</dbReference>
<organism evidence="11 12">
    <name type="scientific">Methanopyrus kandleri</name>
    <dbReference type="NCBI Taxonomy" id="2320"/>
    <lineage>
        <taxon>Archaea</taxon>
        <taxon>Methanobacteriati</taxon>
        <taxon>Methanobacteriota</taxon>
        <taxon>Methanomada group</taxon>
        <taxon>Methanopyri</taxon>
        <taxon>Methanopyrales</taxon>
        <taxon>Methanopyraceae</taxon>
        <taxon>Methanopyrus</taxon>
    </lineage>
</organism>
<comment type="subcellular location">
    <subcellularLocation>
        <location evidence="8">Cytoplasm</location>
    </subcellularLocation>
</comment>
<dbReference type="InterPro" id="IPR001653">
    <property type="entry name" value="DAP_epimerase_DapF"/>
</dbReference>
<dbReference type="SMR" id="A0A832SUA3"/>
<dbReference type="Pfam" id="PF01678">
    <property type="entry name" value="DAP_epimerase"/>
    <property type="match status" value="1"/>
</dbReference>
<evidence type="ECO:0000256" key="6">
    <source>
        <dbReference type="ARBA" id="ARBA00023235"/>
    </source>
</evidence>
<evidence type="ECO:0000313" key="11">
    <source>
        <dbReference type="EMBL" id="HII70407.1"/>
    </source>
</evidence>
<dbReference type="GO" id="GO:0008837">
    <property type="term" value="F:diaminopimelate epimerase activity"/>
    <property type="evidence" value="ECO:0007669"/>
    <property type="project" value="UniProtKB-UniRule"/>
</dbReference>
<dbReference type="HAMAP" id="MF_00197">
    <property type="entry name" value="DAP_epimerase"/>
    <property type="match status" value="1"/>
</dbReference>
<feature type="active site" description="Proton acceptor" evidence="8">
    <location>
        <position position="196"/>
    </location>
</feature>
<proteinExistence type="inferred from homology"/>
<evidence type="ECO:0000256" key="2">
    <source>
        <dbReference type="ARBA" id="ARBA00010219"/>
    </source>
</evidence>
<keyword evidence="8" id="KW-0963">Cytoplasm</keyword>
<feature type="binding site" evidence="8">
    <location>
        <begin position="74"/>
        <end position="75"/>
    </location>
    <ligand>
        <name>substrate</name>
    </ligand>
</feature>
<sequence length="279" mass="30994">MQFWKVHGARNDFVLVDETEEEVVPESDKPDFARWACDRRSGVGADGVVFIRSDPPSVEMRIFNRDGSEAEFCGNAARCVVKYVTEVRGENVKILRTLSGAHRVEVQGGWIAVEVPEAEIKKVVELGYEVDAGVPHFVRLTERDPIHDFGGLTDEAKTIFSEYEPKGGVNVTYAAPSVDELRVRTFERGVGWTPACGSGVVAASLVYSEIFGPFEEVSVRTAGGCLRVSLSDGPLLIGRAEIVYKGELRGDWRENTDHQRRRHSLSRSPSGRPRLQECR</sequence>
<feature type="binding site" evidence="8">
    <location>
        <position position="11"/>
    </location>
    <ligand>
        <name>substrate</name>
    </ligand>
</feature>
<evidence type="ECO:0000256" key="9">
    <source>
        <dbReference type="PROSITE-ProRule" id="PRU10125"/>
    </source>
</evidence>
<comment type="similarity">
    <text evidence="2 8">Belongs to the diaminopimelate epimerase family.</text>
</comment>
<comment type="pathway">
    <text evidence="1 8">Amino-acid biosynthesis; L-lysine biosynthesis via DAP pathway; DL-2,6-diaminopimelate from LL-2,6-diaminopimelate: step 1/1.</text>
</comment>
<keyword evidence="5 8" id="KW-0457">Lysine biosynthesis</keyword>
<dbReference type="PROSITE" id="PS01326">
    <property type="entry name" value="DAP_EPIMERASE"/>
    <property type="match status" value="1"/>
</dbReference>
<dbReference type="GO" id="GO:0005829">
    <property type="term" value="C:cytosol"/>
    <property type="evidence" value="ECO:0007669"/>
    <property type="project" value="TreeGrafter"/>
</dbReference>
<evidence type="ECO:0000256" key="8">
    <source>
        <dbReference type="HAMAP-Rule" id="MF_00197"/>
    </source>
</evidence>
<keyword evidence="6 8" id="KW-0413">Isomerase</keyword>
<dbReference type="UniPathway" id="UPA00034">
    <property type="reaction ID" value="UER00025"/>
</dbReference>
<feature type="active site" evidence="9">
    <location>
        <position position="73"/>
    </location>
</feature>
<feature type="region of interest" description="Disordered" evidence="10">
    <location>
        <begin position="255"/>
        <end position="279"/>
    </location>
</feature>
<dbReference type="Proteomes" id="UP000619545">
    <property type="component" value="Unassembled WGS sequence"/>
</dbReference>
<feature type="binding site" evidence="8">
    <location>
        <begin position="187"/>
        <end position="188"/>
    </location>
    <ligand>
        <name>substrate</name>
    </ligand>
</feature>
<dbReference type="EMBL" id="DUJS01000004">
    <property type="protein sequence ID" value="HII70407.1"/>
    <property type="molecule type" value="Genomic_DNA"/>
</dbReference>
<feature type="binding site" evidence="8">
    <location>
        <begin position="197"/>
        <end position="198"/>
    </location>
    <ligand>
        <name>substrate</name>
    </ligand>
</feature>
<protein>
    <recommendedName>
        <fullName evidence="3 8">Diaminopimelate epimerase</fullName>
        <shortName evidence="8">DAP epimerase</shortName>
        <ecNumber evidence="3 8">5.1.1.7</ecNumber>
    </recommendedName>
    <alternativeName>
        <fullName evidence="8">PLP-independent amino acid racemase</fullName>
    </alternativeName>
</protein>
<feature type="active site" description="Proton donor" evidence="8">
    <location>
        <position position="73"/>
    </location>
</feature>
<feature type="binding site" evidence="8">
    <location>
        <position position="170"/>
    </location>
    <ligand>
        <name>substrate</name>
    </ligand>
</feature>
<name>A0A832SUA3_9EURY</name>
<feature type="site" description="Could be important to modulate the pK values of the two catalytic cysteine residues" evidence="8">
    <location>
        <position position="187"/>
    </location>
</feature>
<accession>A0A832SUA3</accession>
<evidence type="ECO:0000256" key="7">
    <source>
        <dbReference type="ARBA" id="ARBA00051712"/>
    </source>
</evidence>
<dbReference type="PANTHER" id="PTHR31689">
    <property type="entry name" value="DIAMINOPIMELATE EPIMERASE, CHLOROPLASTIC"/>
    <property type="match status" value="1"/>
</dbReference>
<dbReference type="AlphaFoldDB" id="A0A832SUA3"/>
<comment type="function">
    <text evidence="8">Catalyzes the stereoinversion of LL-2,6-diaminopimelate (L,L-DAP) to meso-diaminopimelate (meso-DAP), a precursor of L-lysine.</text>
</comment>